<evidence type="ECO:0000313" key="2">
    <source>
        <dbReference type="Proteomes" id="UP000609121"/>
    </source>
</evidence>
<organism evidence="1 2">
    <name type="scientific">Mangrovicoccus algicola</name>
    <dbReference type="NCBI Taxonomy" id="2771008"/>
    <lineage>
        <taxon>Bacteria</taxon>
        <taxon>Pseudomonadati</taxon>
        <taxon>Pseudomonadota</taxon>
        <taxon>Alphaproteobacteria</taxon>
        <taxon>Rhodobacterales</taxon>
        <taxon>Paracoccaceae</taxon>
        <taxon>Mangrovicoccus</taxon>
    </lineage>
</organism>
<proteinExistence type="predicted"/>
<dbReference type="RefSeq" id="WP_193183164.1">
    <property type="nucleotide sequence ID" value="NZ_JACVXA010000036.1"/>
</dbReference>
<reference evidence="1" key="1">
    <citation type="submission" date="2020-09" db="EMBL/GenBank/DDBJ databases">
        <title>A novel bacterium of genus Mangrovicoccus, isolated from South China Sea.</title>
        <authorList>
            <person name="Huang H."/>
            <person name="Mo K."/>
            <person name="Hu Y."/>
        </authorList>
    </citation>
    <scope>NUCLEOTIDE SEQUENCE</scope>
    <source>
        <strain evidence="1">HB182678</strain>
    </source>
</reference>
<gene>
    <name evidence="1" type="ORF">ICN82_12255</name>
</gene>
<protein>
    <submittedName>
        <fullName evidence="1">Uncharacterized protein</fullName>
    </submittedName>
</protein>
<dbReference type="AlphaFoldDB" id="A0A8J6Z9T1"/>
<dbReference type="Proteomes" id="UP000609121">
    <property type="component" value="Unassembled WGS sequence"/>
</dbReference>
<dbReference type="EMBL" id="JACVXA010000036">
    <property type="protein sequence ID" value="MBE3638975.1"/>
    <property type="molecule type" value="Genomic_DNA"/>
</dbReference>
<evidence type="ECO:0000313" key="1">
    <source>
        <dbReference type="EMBL" id="MBE3638975.1"/>
    </source>
</evidence>
<sequence length="145" mass="15177">MAAEVVLGLGQSNPGSDRHDRDLSVSADIRSNTLAELGPVGLRAGGGAVADGIDELWVGAGVTAEVPLAGSWFVEGSLMPGYYDFTDGVNTKDDLAMRTRLGLGVRLGTGDAVSLALDNKADSDGDWKSRPERLGIQYHHSFGGY</sequence>
<comment type="caution">
    <text evidence="1">The sequence shown here is derived from an EMBL/GenBank/DDBJ whole genome shotgun (WGS) entry which is preliminary data.</text>
</comment>
<keyword evidence="2" id="KW-1185">Reference proteome</keyword>
<name>A0A8J6Z9T1_9RHOB</name>
<accession>A0A8J6Z9T1</accession>